<gene>
    <name evidence="1" type="ORF">GBAR_LOCUS7266</name>
</gene>
<name>A0AA35RHP2_GEOBA</name>
<reference evidence="1" key="1">
    <citation type="submission" date="2023-03" db="EMBL/GenBank/DDBJ databases">
        <authorList>
            <person name="Steffen K."/>
            <person name="Cardenas P."/>
        </authorList>
    </citation>
    <scope>NUCLEOTIDE SEQUENCE</scope>
</reference>
<accession>A0AA35RHP2</accession>
<evidence type="ECO:0000313" key="1">
    <source>
        <dbReference type="EMBL" id="CAI8011197.1"/>
    </source>
</evidence>
<dbReference type="AlphaFoldDB" id="A0AA35RHP2"/>
<protein>
    <submittedName>
        <fullName evidence="1">Uncharacterized protein</fullName>
    </submittedName>
</protein>
<organism evidence="1 2">
    <name type="scientific">Geodia barretti</name>
    <name type="common">Barrett's horny sponge</name>
    <dbReference type="NCBI Taxonomy" id="519541"/>
    <lineage>
        <taxon>Eukaryota</taxon>
        <taxon>Metazoa</taxon>
        <taxon>Porifera</taxon>
        <taxon>Demospongiae</taxon>
        <taxon>Heteroscleromorpha</taxon>
        <taxon>Tetractinellida</taxon>
        <taxon>Astrophorina</taxon>
        <taxon>Geodiidae</taxon>
        <taxon>Geodia</taxon>
    </lineage>
</organism>
<proteinExistence type="predicted"/>
<evidence type="ECO:0000313" key="2">
    <source>
        <dbReference type="Proteomes" id="UP001174909"/>
    </source>
</evidence>
<keyword evidence="2" id="KW-1185">Reference proteome</keyword>
<sequence>MLETSQRSLRKRYKPWVLSIWSLEVVPATICLL</sequence>
<comment type="caution">
    <text evidence="1">The sequence shown here is derived from an EMBL/GenBank/DDBJ whole genome shotgun (WGS) entry which is preliminary data.</text>
</comment>
<dbReference type="Proteomes" id="UP001174909">
    <property type="component" value="Unassembled WGS sequence"/>
</dbReference>
<dbReference type="EMBL" id="CASHTH010001087">
    <property type="protein sequence ID" value="CAI8011197.1"/>
    <property type="molecule type" value="Genomic_DNA"/>
</dbReference>